<dbReference type="CDD" id="cd00109">
    <property type="entry name" value="Kunitz-type"/>
    <property type="match status" value="1"/>
</dbReference>
<keyword evidence="2" id="KW-0722">Serine protease inhibitor</keyword>
<evidence type="ECO:0000256" key="3">
    <source>
        <dbReference type="SAM" id="MobiDB-lite"/>
    </source>
</evidence>
<dbReference type="OrthoDB" id="6088743at2759"/>
<dbReference type="InterPro" id="IPR036880">
    <property type="entry name" value="Kunitz_BPTI_sf"/>
</dbReference>
<dbReference type="Proteomes" id="UP000242188">
    <property type="component" value="Unassembled WGS sequence"/>
</dbReference>
<sequence length="314" mass="35658">MKPTVSNSYSGLCLLLTVLYPVYSSAIVLSLPGRGSMAWKHFTLKCGLHCPYGYDTDVEGGPICKCQNPCRNVFCFDGTVCVIKKAKNCRGGFCSHKAACKDAKSTTSDVSIPMGHNRGPPALTNEAFDIANTLQQDSSTTISGTSPVDVTEICIDQPPPEAWKCDRKEKRYYFNSNKGMCLRFRGCQTVGNNFRRRRDCKRTCISSKSKKGSLAYLNRMPSRETSNETNICLLALDDPSRCRDRTVMRWHFSLEKGTCVRVKACKTSFGNYFRKRRQCKRQCMRKNRSVIRRRKNKKRSKSRRRGILRNEFNG</sequence>
<dbReference type="InterPro" id="IPR002223">
    <property type="entry name" value="Kunitz_BPTI"/>
</dbReference>
<reference evidence="5 6" key="1">
    <citation type="journal article" date="2017" name="Nat. Ecol. Evol.">
        <title>Scallop genome provides insights into evolution of bilaterian karyotype and development.</title>
        <authorList>
            <person name="Wang S."/>
            <person name="Zhang J."/>
            <person name="Jiao W."/>
            <person name="Li J."/>
            <person name="Xun X."/>
            <person name="Sun Y."/>
            <person name="Guo X."/>
            <person name="Huan P."/>
            <person name="Dong B."/>
            <person name="Zhang L."/>
            <person name="Hu X."/>
            <person name="Sun X."/>
            <person name="Wang J."/>
            <person name="Zhao C."/>
            <person name="Wang Y."/>
            <person name="Wang D."/>
            <person name="Huang X."/>
            <person name="Wang R."/>
            <person name="Lv J."/>
            <person name="Li Y."/>
            <person name="Zhang Z."/>
            <person name="Liu B."/>
            <person name="Lu W."/>
            <person name="Hui Y."/>
            <person name="Liang J."/>
            <person name="Zhou Z."/>
            <person name="Hou R."/>
            <person name="Li X."/>
            <person name="Liu Y."/>
            <person name="Li H."/>
            <person name="Ning X."/>
            <person name="Lin Y."/>
            <person name="Zhao L."/>
            <person name="Xing Q."/>
            <person name="Dou J."/>
            <person name="Li Y."/>
            <person name="Mao J."/>
            <person name="Guo H."/>
            <person name="Dou H."/>
            <person name="Li T."/>
            <person name="Mu C."/>
            <person name="Jiang W."/>
            <person name="Fu Q."/>
            <person name="Fu X."/>
            <person name="Miao Y."/>
            <person name="Liu J."/>
            <person name="Yu Q."/>
            <person name="Li R."/>
            <person name="Liao H."/>
            <person name="Li X."/>
            <person name="Kong Y."/>
            <person name="Jiang Z."/>
            <person name="Chourrout D."/>
            <person name="Li R."/>
            <person name="Bao Z."/>
        </authorList>
    </citation>
    <scope>NUCLEOTIDE SEQUENCE [LARGE SCALE GENOMIC DNA]</scope>
    <source>
        <strain evidence="5 6">PY_sf001</strain>
    </source>
</reference>
<gene>
    <name evidence="5" type="ORF">KP79_PYT10762</name>
</gene>
<dbReference type="PROSITE" id="PS50279">
    <property type="entry name" value="BPTI_KUNITZ_2"/>
    <property type="match status" value="1"/>
</dbReference>
<organism evidence="5 6">
    <name type="scientific">Mizuhopecten yessoensis</name>
    <name type="common">Japanese scallop</name>
    <name type="synonym">Patinopecten yessoensis</name>
    <dbReference type="NCBI Taxonomy" id="6573"/>
    <lineage>
        <taxon>Eukaryota</taxon>
        <taxon>Metazoa</taxon>
        <taxon>Spiralia</taxon>
        <taxon>Lophotrochozoa</taxon>
        <taxon>Mollusca</taxon>
        <taxon>Bivalvia</taxon>
        <taxon>Autobranchia</taxon>
        <taxon>Pteriomorphia</taxon>
        <taxon>Pectinida</taxon>
        <taxon>Pectinoidea</taxon>
        <taxon>Pectinidae</taxon>
        <taxon>Mizuhopecten</taxon>
    </lineage>
</organism>
<dbReference type="AlphaFoldDB" id="A0A210PGX5"/>
<evidence type="ECO:0000313" key="5">
    <source>
        <dbReference type="EMBL" id="OWF35717.1"/>
    </source>
</evidence>
<keyword evidence="1" id="KW-0646">Protease inhibitor</keyword>
<accession>A0A210PGX5</accession>
<evidence type="ECO:0000256" key="2">
    <source>
        <dbReference type="ARBA" id="ARBA00022900"/>
    </source>
</evidence>
<name>A0A210PGX5_MIZYE</name>
<keyword evidence="6" id="KW-1185">Reference proteome</keyword>
<evidence type="ECO:0000313" key="6">
    <source>
        <dbReference type="Proteomes" id="UP000242188"/>
    </source>
</evidence>
<protein>
    <submittedName>
        <fullName evidence="5">Spleen trypsin inhibitor I</fullName>
    </submittedName>
</protein>
<dbReference type="Pfam" id="PF00014">
    <property type="entry name" value="Kunitz_BPTI"/>
    <property type="match status" value="1"/>
</dbReference>
<evidence type="ECO:0000256" key="1">
    <source>
        <dbReference type="ARBA" id="ARBA00022690"/>
    </source>
</evidence>
<feature type="compositionally biased region" description="Basic residues" evidence="3">
    <location>
        <begin position="286"/>
        <end position="307"/>
    </location>
</feature>
<dbReference type="SUPFAM" id="SSF57362">
    <property type="entry name" value="BPTI-like"/>
    <property type="match status" value="2"/>
</dbReference>
<dbReference type="GO" id="GO:0004867">
    <property type="term" value="F:serine-type endopeptidase inhibitor activity"/>
    <property type="evidence" value="ECO:0007669"/>
    <property type="project" value="UniProtKB-KW"/>
</dbReference>
<dbReference type="InterPro" id="IPR004094">
    <property type="entry name" value="Antistasin-like"/>
</dbReference>
<dbReference type="SMART" id="SM00131">
    <property type="entry name" value="KU"/>
    <property type="match status" value="2"/>
</dbReference>
<comment type="caution">
    <text evidence="5">The sequence shown here is derived from an EMBL/GenBank/DDBJ whole genome shotgun (WGS) entry which is preliminary data.</text>
</comment>
<evidence type="ECO:0000259" key="4">
    <source>
        <dbReference type="PROSITE" id="PS50279"/>
    </source>
</evidence>
<dbReference type="Pfam" id="PF02822">
    <property type="entry name" value="Antistasin"/>
    <property type="match status" value="1"/>
</dbReference>
<dbReference type="Gene3D" id="4.10.410.10">
    <property type="entry name" value="Pancreatic trypsin inhibitor Kunitz domain"/>
    <property type="match status" value="2"/>
</dbReference>
<feature type="domain" description="BPTI/Kunitz inhibitor" evidence="4">
    <location>
        <begin position="154"/>
        <end position="204"/>
    </location>
</feature>
<dbReference type="Gene3D" id="2.10.22.10">
    <property type="entry name" value="Antistasin, domain 1"/>
    <property type="match status" value="1"/>
</dbReference>
<dbReference type="EMBL" id="NEDP02076711">
    <property type="protein sequence ID" value="OWF35717.1"/>
    <property type="molecule type" value="Genomic_DNA"/>
</dbReference>
<feature type="region of interest" description="Disordered" evidence="3">
    <location>
        <begin position="286"/>
        <end position="314"/>
    </location>
</feature>
<proteinExistence type="predicted"/>